<evidence type="ECO:0000313" key="2">
    <source>
        <dbReference type="Proteomes" id="UP001056120"/>
    </source>
</evidence>
<protein>
    <submittedName>
        <fullName evidence="1">Uncharacterized protein</fullName>
    </submittedName>
</protein>
<name>A0ACB9GS98_9ASTR</name>
<organism evidence="1 2">
    <name type="scientific">Smallanthus sonchifolius</name>
    <dbReference type="NCBI Taxonomy" id="185202"/>
    <lineage>
        <taxon>Eukaryota</taxon>
        <taxon>Viridiplantae</taxon>
        <taxon>Streptophyta</taxon>
        <taxon>Embryophyta</taxon>
        <taxon>Tracheophyta</taxon>
        <taxon>Spermatophyta</taxon>
        <taxon>Magnoliopsida</taxon>
        <taxon>eudicotyledons</taxon>
        <taxon>Gunneridae</taxon>
        <taxon>Pentapetalae</taxon>
        <taxon>asterids</taxon>
        <taxon>campanulids</taxon>
        <taxon>Asterales</taxon>
        <taxon>Asteraceae</taxon>
        <taxon>Asteroideae</taxon>
        <taxon>Heliantheae alliance</taxon>
        <taxon>Millerieae</taxon>
        <taxon>Smallanthus</taxon>
    </lineage>
</organism>
<reference evidence="1 2" key="2">
    <citation type="journal article" date="2022" name="Mol. Ecol. Resour.">
        <title>The genomes of chicory, endive, great burdock and yacon provide insights into Asteraceae paleo-polyploidization history and plant inulin production.</title>
        <authorList>
            <person name="Fan W."/>
            <person name="Wang S."/>
            <person name="Wang H."/>
            <person name="Wang A."/>
            <person name="Jiang F."/>
            <person name="Liu H."/>
            <person name="Zhao H."/>
            <person name="Xu D."/>
            <person name="Zhang Y."/>
        </authorList>
    </citation>
    <scope>NUCLEOTIDE SEQUENCE [LARGE SCALE GENOMIC DNA]</scope>
    <source>
        <strain evidence="2">cv. Yunnan</strain>
        <tissue evidence="1">Leaves</tissue>
    </source>
</reference>
<proteinExistence type="predicted"/>
<evidence type="ECO:0000313" key="1">
    <source>
        <dbReference type="EMBL" id="KAI3786413.1"/>
    </source>
</evidence>
<sequence length="135" mass="16014">MSQELFVRICVDLEREYQYFQQMEDARRKLGFTALQKCTCAVRQLANGTTSDSWDEYLKMSEKTARDTLHMFCEGVINLYGKRYLRRPTFSDIQQIYEFYACDACYYQKQFHTNLPEVQIENITFSNVFNSTSVT</sequence>
<comment type="caution">
    <text evidence="1">The sequence shown here is derived from an EMBL/GenBank/DDBJ whole genome shotgun (WGS) entry which is preliminary data.</text>
</comment>
<dbReference type="EMBL" id="CM042030">
    <property type="protein sequence ID" value="KAI3786413.1"/>
    <property type="molecule type" value="Genomic_DNA"/>
</dbReference>
<accession>A0ACB9GS98</accession>
<keyword evidence="2" id="KW-1185">Reference proteome</keyword>
<dbReference type="Proteomes" id="UP001056120">
    <property type="component" value="Linkage Group LG13"/>
</dbReference>
<reference evidence="2" key="1">
    <citation type="journal article" date="2022" name="Mol. Ecol. Resour.">
        <title>The genomes of chicory, endive, great burdock and yacon provide insights into Asteraceae palaeo-polyploidization history and plant inulin production.</title>
        <authorList>
            <person name="Fan W."/>
            <person name="Wang S."/>
            <person name="Wang H."/>
            <person name="Wang A."/>
            <person name="Jiang F."/>
            <person name="Liu H."/>
            <person name="Zhao H."/>
            <person name="Xu D."/>
            <person name="Zhang Y."/>
        </authorList>
    </citation>
    <scope>NUCLEOTIDE SEQUENCE [LARGE SCALE GENOMIC DNA]</scope>
    <source>
        <strain evidence="2">cv. Yunnan</strain>
    </source>
</reference>
<gene>
    <name evidence="1" type="ORF">L1987_40066</name>
</gene>